<comment type="caution">
    <text evidence="5">The sequence shown here is derived from an EMBL/GenBank/DDBJ whole genome shotgun (WGS) entry which is preliminary data.</text>
</comment>
<dbReference type="Gene3D" id="3.30.70.330">
    <property type="match status" value="1"/>
</dbReference>
<accession>A0A0C2MY28</accession>
<dbReference type="InterPro" id="IPR012677">
    <property type="entry name" value="Nucleotide-bd_a/b_plait_sf"/>
</dbReference>
<dbReference type="Pfam" id="PF00076">
    <property type="entry name" value="RRM_1"/>
    <property type="match status" value="1"/>
</dbReference>
<feature type="domain" description="RRM" evidence="4">
    <location>
        <begin position="101"/>
        <end position="178"/>
    </location>
</feature>
<dbReference type="PANTHER" id="PTHR19965">
    <property type="entry name" value="RNA AND EXPORT FACTOR BINDING PROTEIN"/>
    <property type="match status" value="1"/>
</dbReference>
<dbReference type="SMART" id="SM00360">
    <property type="entry name" value="RRM"/>
    <property type="match status" value="1"/>
</dbReference>
<proteinExistence type="predicted"/>
<evidence type="ECO:0000259" key="4">
    <source>
        <dbReference type="PROSITE" id="PS50102"/>
    </source>
</evidence>
<dbReference type="OMA" id="FEMMHID"/>
<dbReference type="GO" id="GO:0006406">
    <property type="term" value="P:mRNA export from nucleus"/>
    <property type="evidence" value="ECO:0007669"/>
    <property type="project" value="TreeGrafter"/>
</dbReference>
<dbReference type="EMBL" id="JWZT01003512">
    <property type="protein sequence ID" value="KII66532.1"/>
    <property type="molecule type" value="Genomic_DNA"/>
</dbReference>
<dbReference type="InterPro" id="IPR000504">
    <property type="entry name" value="RRM_dom"/>
</dbReference>
<gene>
    <name evidence="5" type="ORF">RF11_15991</name>
</gene>
<dbReference type="OrthoDB" id="1049195at2759"/>
<evidence type="ECO:0000313" key="6">
    <source>
        <dbReference type="Proteomes" id="UP000031668"/>
    </source>
</evidence>
<dbReference type="PANTHER" id="PTHR19965:SF82">
    <property type="entry name" value="THO COMPLEX SUBUNIT 4"/>
    <property type="match status" value="1"/>
</dbReference>
<feature type="compositionally biased region" description="Low complexity" evidence="3">
    <location>
        <begin position="197"/>
        <end position="210"/>
    </location>
</feature>
<reference evidence="5 6" key="1">
    <citation type="journal article" date="2014" name="Genome Biol. Evol.">
        <title>The genome of the myxosporean Thelohanellus kitauei shows adaptations to nutrient acquisition within its fish host.</title>
        <authorList>
            <person name="Yang Y."/>
            <person name="Xiong J."/>
            <person name="Zhou Z."/>
            <person name="Huo F."/>
            <person name="Miao W."/>
            <person name="Ran C."/>
            <person name="Liu Y."/>
            <person name="Zhang J."/>
            <person name="Feng J."/>
            <person name="Wang M."/>
            <person name="Wang M."/>
            <person name="Wang L."/>
            <person name="Yao B."/>
        </authorList>
    </citation>
    <scope>NUCLEOTIDE SEQUENCE [LARGE SCALE GENOMIC DNA]</scope>
    <source>
        <strain evidence="5">Wuqing</strain>
    </source>
</reference>
<evidence type="ECO:0000256" key="2">
    <source>
        <dbReference type="PROSITE-ProRule" id="PRU00176"/>
    </source>
</evidence>
<evidence type="ECO:0000256" key="3">
    <source>
        <dbReference type="SAM" id="MobiDB-lite"/>
    </source>
</evidence>
<dbReference type="InterPro" id="IPR035979">
    <property type="entry name" value="RBD_domain_sf"/>
</dbReference>
<feature type="compositionally biased region" description="Basic residues" evidence="3">
    <location>
        <begin position="66"/>
        <end position="77"/>
    </location>
</feature>
<dbReference type="GO" id="GO:0003729">
    <property type="term" value="F:mRNA binding"/>
    <property type="evidence" value="ECO:0007669"/>
    <property type="project" value="TreeGrafter"/>
</dbReference>
<evidence type="ECO:0000256" key="1">
    <source>
        <dbReference type="ARBA" id="ARBA00022884"/>
    </source>
</evidence>
<name>A0A0C2MY28_THEKT</name>
<sequence>MLGFNSRSFFISDHRPPSGDKLQIYAASIALQTFEMMHIDLPLEEIISKEKSSKRGRGDRRTQMGGRRRFPGGRRNVKPLSQQSPQRWQRKQNSFKPDAAKKILVSNLSFDVNDDDIYELFCEIGGIKKSMVNYDRSGRSHGTAEIIFYRREDAAAAIRRYNSVPLDGRPMKIEYVSTGSNIDRSRDTRTRPFSGPRFNTRGNGNRGRFNNSFVRKAKNARPKRLVMTKETLDAELEAYKRAAEGDNL</sequence>
<evidence type="ECO:0000313" key="5">
    <source>
        <dbReference type="EMBL" id="KII66532.1"/>
    </source>
</evidence>
<feature type="region of interest" description="Disordered" evidence="3">
    <location>
        <begin position="50"/>
        <end position="95"/>
    </location>
</feature>
<protein>
    <submittedName>
        <fullName evidence="5">Aly/REF export factor 2</fullName>
    </submittedName>
</protein>
<dbReference type="InterPro" id="IPR051229">
    <property type="entry name" value="ALYREF_mRNA_export"/>
</dbReference>
<keyword evidence="1 2" id="KW-0694">RNA-binding</keyword>
<dbReference type="CDD" id="cd12680">
    <property type="entry name" value="RRM_THOC4"/>
    <property type="match status" value="1"/>
</dbReference>
<feature type="compositionally biased region" description="Polar residues" evidence="3">
    <location>
        <begin position="79"/>
        <end position="95"/>
    </location>
</feature>
<feature type="region of interest" description="Disordered" evidence="3">
    <location>
        <begin position="180"/>
        <end position="210"/>
    </location>
</feature>
<keyword evidence="6" id="KW-1185">Reference proteome</keyword>
<dbReference type="SUPFAM" id="SSF54928">
    <property type="entry name" value="RNA-binding domain, RBD"/>
    <property type="match status" value="1"/>
</dbReference>
<dbReference type="PROSITE" id="PS50102">
    <property type="entry name" value="RRM"/>
    <property type="match status" value="1"/>
</dbReference>
<dbReference type="Proteomes" id="UP000031668">
    <property type="component" value="Unassembled WGS sequence"/>
</dbReference>
<dbReference type="GO" id="GO:0005634">
    <property type="term" value="C:nucleus"/>
    <property type="evidence" value="ECO:0007669"/>
    <property type="project" value="TreeGrafter"/>
</dbReference>
<organism evidence="5 6">
    <name type="scientific">Thelohanellus kitauei</name>
    <name type="common">Myxosporean</name>
    <dbReference type="NCBI Taxonomy" id="669202"/>
    <lineage>
        <taxon>Eukaryota</taxon>
        <taxon>Metazoa</taxon>
        <taxon>Cnidaria</taxon>
        <taxon>Myxozoa</taxon>
        <taxon>Myxosporea</taxon>
        <taxon>Bivalvulida</taxon>
        <taxon>Platysporina</taxon>
        <taxon>Myxobolidae</taxon>
        <taxon>Thelohanellus</taxon>
    </lineage>
</organism>
<dbReference type="AlphaFoldDB" id="A0A0C2MY28"/>